<organism evidence="7 9">
    <name type="scientific">Alkalithermobacter thermoalcaliphilus JW-YL-7 = DSM 7308</name>
    <dbReference type="NCBI Taxonomy" id="1121328"/>
    <lineage>
        <taxon>Bacteria</taxon>
        <taxon>Bacillati</taxon>
        <taxon>Bacillota</taxon>
        <taxon>Clostridia</taxon>
        <taxon>Peptostreptococcales</taxon>
        <taxon>Tepidibacteraceae</taxon>
        <taxon>Alkalithermobacter</taxon>
    </lineage>
</organism>
<name>A0A150FTL0_CLOPD</name>
<evidence type="ECO:0000256" key="4">
    <source>
        <dbReference type="ARBA" id="ARBA00022729"/>
    </source>
</evidence>
<dbReference type="GO" id="GO:0015833">
    <property type="term" value="P:peptide transport"/>
    <property type="evidence" value="ECO:0007669"/>
    <property type="project" value="TreeGrafter"/>
</dbReference>
<evidence type="ECO:0000313" key="9">
    <source>
        <dbReference type="Proteomes" id="UP000092605"/>
    </source>
</evidence>
<keyword evidence="10" id="KW-1185">Reference proteome</keyword>
<comment type="caution">
    <text evidence="7">The sequence shown here is derived from an EMBL/GenBank/DDBJ whole genome shotgun (WGS) entry which is preliminary data.</text>
</comment>
<sequence precursor="true">MRKLLSLLLVVVLGLASLVGCSGNNTGQNEKKEPMIVRHNLGSDPETIDPALNAAVDGAIILVNTFEGLMRLDENDQPIPGVATEYTVSEDRLTYTFKLRQSKWSDGEEVTAHDFEYAWKRALDPATAADYAYQLYYIKNGEKFNNGEVSADEVGVKALDDYTLEVVLEAPTPYFLELTAFPTYFPVRKDIIEAHGEKWALNPETHISNGPFKVVKWEHNDVMELVKNENYYDKDRVKLDGIHFYFMTEASTALAAFESGEVDYIESVPSEEIPRLMEESDEFKIFPNLGTYFYVFNTTKEPVNDVRVRKALSMAIDRKAIVEVIAKGGQIPALSFVPEGITEPDGSDFNKNAKDYGLALTPKVEEARELLAQAGYPDGKGFPKLTVIYNTSEGHKAIAEAIQAMWKDNLGIEVELQNQEWKVFQQTRDNGDFVIARHGWLADYVDPMTFLDMWYSTSGNNNAHWKNEEFDRLINEAKSSADEKTRFEIMHKAHDLMMEEMIVMPIYYYTNPEMIKSYVKDVRVSPLGFVYYDEAYIEK</sequence>
<dbReference type="RefSeq" id="WP_331721827.1">
    <property type="nucleotide sequence ID" value="NZ_FRBG01000001.1"/>
</dbReference>
<dbReference type="GO" id="GO:1904680">
    <property type="term" value="F:peptide transmembrane transporter activity"/>
    <property type="evidence" value="ECO:0007669"/>
    <property type="project" value="TreeGrafter"/>
</dbReference>
<comment type="similarity">
    <text evidence="2">Belongs to the bacterial solute-binding protein 5 family.</text>
</comment>
<protein>
    <submittedName>
        <fullName evidence="7">ABC-type transporter, periplasmic subunit</fullName>
    </submittedName>
    <submittedName>
        <fullName evidence="8">Oligopeptide transport system substrate-binding protein</fullName>
    </submittedName>
</protein>
<dbReference type="PANTHER" id="PTHR30290">
    <property type="entry name" value="PERIPLASMIC BINDING COMPONENT OF ABC TRANSPORTER"/>
    <property type="match status" value="1"/>
</dbReference>
<dbReference type="Proteomes" id="UP000092605">
    <property type="component" value="Unassembled WGS sequence"/>
</dbReference>
<dbReference type="InterPro" id="IPR000914">
    <property type="entry name" value="SBP_5_dom"/>
</dbReference>
<dbReference type="SUPFAM" id="SSF53850">
    <property type="entry name" value="Periplasmic binding protein-like II"/>
    <property type="match status" value="1"/>
</dbReference>
<keyword evidence="4 5" id="KW-0732">Signal</keyword>
<feature type="signal peptide" evidence="5">
    <location>
        <begin position="1"/>
        <end position="22"/>
    </location>
</feature>
<evidence type="ECO:0000256" key="3">
    <source>
        <dbReference type="ARBA" id="ARBA00022448"/>
    </source>
</evidence>
<evidence type="ECO:0000259" key="6">
    <source>
        <dbReference type="Pfam" id="PF00496"/>
    </source>
</evidence>
<evidence type="ECO:0000256" key="1">
    <source>
        <dbReference type="ARBA" id="ARBA00004196"/>
    </source>
</evidence>
<comment type="subcellular location">
    <subcellularLocation>
        <location evidence="1">Cell envelope</location>
    </subcellularLocation>
</comment>
<dbReference type="Gene3D" id="3.10.105.10">
    <property type="entry name" value="Dipeptide-binding Protein, Domain 3"/>
    <property type="match status" value="1"/>
</dbReference>
<dbReference type="InterPro" id="IPR039424">
    <property type="entry name" value="SBP_5"/>
</dbReference>
<gene>
    <name evidence="7" type="ORF">JWYL7_1445</name>
    <name evidence="8" type="ORF">SAMN05661008_00076</name>
</gene>
<dbReference type="GO" id="GO:0030288">
    <property type="term" value="C:outer membrane-bounded periplasmic space"/>
    <property type="evidence" value="ECO:0007669"/>
    <property type="project" value="UniProtKB-ARBA"/>
</dbReference>
<dbReference type="PANTHER" id="PTHR30290:SF10">
    <property type="entry name" value="PERIPLASMIC OLIGOPEPTIDE-BINDING PROTEIN-RELATED"/>
    <property type="match status" value="1"/>
</dbReference>
<feature type="chain" id="PRO_5039517814" evidence="5">
    <location>
        <begin position="23"/>
        <end position="539"/>
    </location>
</feature>
<reference evidence="8 10" key="2">
    <citation type="submission" date="2016-11" db="EMBL/GenBank/DDBJ databases">
        <authorList>
            <person name="Varghese N."/>
            <person name="Submissions S."/>
        </authorList>
    </citation>
    <scope>NUCLEOTIDE SEQUENCE [LARGE SCALE GENOMIC DNA]</scope>
    <source>
        <strain evidence="8 10">DSM 7308</strain>
    </source>
</reference>
<evidence type="ECO:0000313" key="10">
    <source>
        <dbReference type="Proteomes" id="UP000323392"/>
    </source>
</evidence>
<dbReference type="CDD" id="cd08504">
    <property type="entry name" value="PBP2_OppA"/>
    <property type="match status" value="1"/>
</dbReference>
<dbReference type="PROSITE" id="PS51257">
    <property type="entry name" value="PROKAR_LIPOPROTEIN"/>
    <property type="match status" value="1"/>
</dbReference>
<evidence type="ECO:0000313" key="7">
    <source>
        <dbReference type="EMBL" id="KXZ40370.1"/>
    </source>
</evidence>
<dbReference type="EMBL" id="FRBG01000001">
    <property type="protein sequence ID" value="SHK35825.1"/>
    <property type="molecule type" value="Genomic_DNA"/>
</dbReference>
<dbReference type="PATRIC" id="fig|1121328.3.peg.1454"/>
<dbReference type="Gene3D" id="3.40.190.10">
    <property type="entry name" value="Periplasmic binding protein-like II"/>
    <property type="match status" value="1"/>
</dbReference>
<evidence type="ECO:0000256" key="2">
    <source>
        <dbReference type="ARBA" id="ARBA00005695"/>
    </source>
</evidence>
<dbReference type="FunFam" id="3.90.76.10:FF:000001">
    <property type="entry name" value="Oligopeptide ABC transporter substrate-binding protein"/>
    <property type="match status" value="1"/>
</dbReference>
<dbReference type="GO" id="GO:0043190">
    <property type="term" value="C:ATP-binding cassette (ABC) transporter complex"/>
    <property type="evidence" value="ECO:0007669"/>
    <property type="project" value="InterPro"/>
</dbReference>
<dbReference type="FunFam" id="3.10.105.10:FF:000001">
    <property type="entry name" value="Oligopeptide ABC transporter, oligopeptide-binding protein"/>
    <property type="match status" value="1"/>
</dbReference>
<feature type="domain" description="Solute-binding protein family 5" evidence="6">
    <location>
        <begin position="78"/>
        <end position="462"/>
    </location>
</feature>
<dbReference type="Gene3D" id="3.90.76.10">
    <property type="entry name" value="Dipeptide-binding Protein, Domain 1"/>
    <property type="match status" value="1"/>
</dbReference>
<dbReference type="STRING" id="1121328.JWYL7_1445"/>
<dbReference type="Proteomes" id="UP000323392">
    <property type="component" value="Unassembled WGS sequence"/>
</dbReference>
<evidence type="ECO:0000256" key="5">
    <source>
        <dbReference type="SAM" id="SignalP"/>
    </source>
</evidence>
<keyword evidence="3" id="KW-0813">Transport</keyword>
<dbReference type="EMBL" id="LSFY01000001">
    <property type="protein sequence ID" value="KXZ40370.1"/>
    <property type="molecule type" value="Genomic_DNA"/>
</dbReference>
<evidence type="ECO:0000313" key="8">
    <source>
        <dbReference type="EMBL" id="SHK35825.1"/>
    </source>
</evidence>
<dbReference type="AlphaFoldDB" id="A0A150FTL0"/>
<dbReference type="InterPro" id="IPR030678">
    <property type="entry name" value="Peptide/Ni-bd"/>
</dbReference>
<proteinExistence type="inferred from homology"/>
<dbReference type="Pfam" id="PF00496">
    <property type="entry name" value="SBP_bac_5"/>
    <property type="match status" value="1"/>
</dbReference>
<reference evidence="7 9" key="1">
    <citation type="submission" date="2016-02" db="EMBL/GenBank/DDBJ databases">
        <title>Draft genome sequence for Clostridium paradoxum JW-YL-7.</title>
        <authorList>
            <person name="Utturkar S.M."/>
            <person name="Lancaster A."/>
            <person name="Poole F.L."/>
            <person name="Adams M.W."/>
            <person name="Brown S.D."/>
        </authorList>
    </citation>
    <scope>NUCLEOTIDE SEQUENCE [LARGE SCALE GENOMIC DNA]</scope>
    <source>
        <strain evidence="7 9">JW-YL-7</strain>
    </source>
</reference>
<dbReference type="PIRSF" id="PIRSF002741">
    <property type="entry name" value="MppA"/>
    <property type="match status" value="1"/>
</dbReference>
<accession>A0A150FTL0</accession>